<gene>
    <name evidence="1" type="ORF">M0812_17800</name>
</gene>
<sequence length="96" mass="10597">MFQDKDSLFSYWSKKKLIGTSPLSFALGCIQPEGWGCFSDSDCCWVCPGVSCVMIRENGGMCTPWMCYARGHTCTNDCDCCSNHCLINELNPGTCS</sequence>
<dbReference type="EMBL" id="JANTQA010000036">
    <property type="protein sequence ID" value="KAJ3435761.1"/>
    <property type="molecule type" value="Genomic_DNA"/>
</dbReference>
<reference evidence="1" key="1">
    <citation type="submission" date="2022-08" db="EMBL/GenBank/DDBJ databases">
        <title>Novel sulphate-reducing endosymbionts in the free-living metamonad Anaeramoeba.</title>
        <authorList>
            <person name="Jerlstrom-Hultqvist J."/>
            <person name="Cepicka I."/>
            <person name="Gallot-Lavallee L."/>
            <person name="Salas-Leiva D."/>
            <person name="Curtis B.A."/>
            <person name="Zahonova K."/>
            <person name="Pipaliya S."/>
            <person name="Dacks J."/>
            <person name="Roger A.J."/>
        </authorList>
    </citation>
    <scope>NUCLEOTIDE SEQUENCE</scope>
    <source>
        <strain evidence="1">Busselton2</strain>
    </source>
</reference>
<organism evidence="1 2">
    <name type="scientific">Anaeramoeba flamelloides</name>
    <dbReference type="NCBI Taxonomy" id="1746091"/>
    <lineage>
        <taxon>Eukaryota</taxon>
        <taxon>Metamonada</taxon>
        <taxon>Anaeramoebidae</taxon>
        <taxon>Anaeramoeba</taxon>
    </lineage>
</organism>
<accession>A0AAV7Z4C1</accession>
<evidence type="ECO:0000313" key="1">
    <source>
        <dbReference type="EMBL" id="KAJ3435761.1"/>
    </source>
</evidence>
<name>A0AAV7Z4C1_9EUKA</name>
<proteinExistence type="predicted"/>
<evidence type="ECO:0000313" key="2">
    <source>
        <dbReference type="Proteomes" id="UP001146793"/>
    </source>
</evidence>
<protein>
    <submittedName>
        <fullName evidence="1">Uncharacterized protein</fullName>
    </submittedName>
</protein>
<dbReference type="Proteomes" id="UP001146793">
    <property type="component" value="Unassembled WGS sequence"/>
</dbReference>
<dbReference type="AlphaFoldDB" id="A0AAV7Z4C1"/>
<dbReference type="PROSITE" id="PS51257">
    <property type="entry name" value="PROKAR_LIPOPROTEIN"/>
    <property type="match status" value="1"/>
</dbReference>
<comment type="caution">
    <text evidence="1">The sequence shown here is derived from an EMBL/GenBank/DDBJ whole genome shotgun (WGS) entry which is preliminary data.</text>
</comment>